<comment type="caution">
    <text evidence="1">The sequence shown here is derived from an EMBL/GenBank/DDBJ whole genome shotgun (WGS) entry which is preliminary data.</text>
</comment>
<organism evidence="1 2">
    <name type="scientific">Durusdinium trenchii</name>
    <dbReference type="NCBI Taxonomy" id="1381693"/>
    <lineage>
        <taxon>Eukaryota</taxon>
        <taxon>Sar</taxon>
        <taxon>Alveolata</taxon>
        <taxon>Dinophyceae</taxon>
        <taxon>Suessiales</taxon>
        <taxon>Symbiodiniaceae</taxon>
        <taxon>Durusdinium</taxon>
    </lineage>
</organism>
<accession>A0ABP0MTQ7</accession>
<protein>
    <submittedName>
        <fullName evidence="1">Uncharacterized protein</fullName>
    </submittedName>
</protein>
<name>A0ABP0MTQ7_9DINO</name>
<dbReference type="EMBL" id="CAXAMN010019335">
    <property type="protein sequence ID" value="CAK9054062.1"/>
    <property type="molecule type" value="Genomic_DNA"/>
</dbReference>
<keyword evidence="2" id="KW-1185">Reference proteome</keyword>
<evidence type="ECO:0000313" key="2">
    <source>
        <dbReference type="Proteomes" id="UP001642484"/>
    </source>
</evidence>
<proteinExistence type="predicted"/>
<dbReference type="Proteomes" id="UP001642484">
    <property type="component" value="Unassembled WGS sequence"/>
</dbReference>
<gene>
    <name evidence="1" type="ORF">CCMP2556_LOCUS27073</name>
</gene>
<reference evidence="1 2" key="1">
    <citation type="submission" date="2024-02" db="EMBL/GenBank/DDBJ databases">
        <authorList>
            <person name="Chen Y."/>
            <person name="Shah S."/>
            <person name="Dougan E. K."/>
            <person name="Thang M."/>
            <person name="Chan C."/>
        </authorList>
    </citation>
    <scope>NUCLEOTIDE SEQUENCE [LARGE SCALE GENOMIC DNA]</scope>
</reference>
<sequence>MCHINQNASTTQQIVLTAMRTKFSAIPKPWVRLHEGRRAEPPKARIRCSPSTSGGLHDVAQPASLPLAITCLAWPTTSCCGCSSLDPSRASPTMYSEMEVSFSTADWILSLGIGVEIPRMGEKAFVENLAYNAEQGVIISWGRQGQNPRSEAEVRQIFSLHGFILDELVTSYLRLFSGLAHAPERDDLLVLRKATRSASERGLVALELIDEWGFDRCAAAGVEMQHGLQGKASQYGPLGHGRMWVSGNCVGRFRAGRSGEMVLCISHSKRFRECDLPGLEPGFEQLSGKPTTGMGRHKWAHGFAWLFMITRYHLKAFGLVMPA</sequence>
<evidence type="ECO:0000313" key="1">
    <source>
        <dbReference type="EMBL" id="CAK9054062.1"/>
    </source>
</evidence>